<dbReference type="Proteomes" id="UP000828941">
    <property type="component" value="Chromosome 7"/>
</dbReference>
<accession>A0ACB9N9H3</accession>
<gene>
    <name evidence="1" type="ORF">L6164_017563</name>
</gene>
<comment type="caution">
    <text evidence="1">The sequence shown here is derived from an EMBL/GenBank/DDBJ whole genome shotgun (WGS) entry which is preliminary data.</text>
</comment>
<keyword evidence="2" id="KW-1185">Reference proteome</keyword>
<proteinExistence type="predicted"/>
<sequence length="298" mass="32913">MDPEEPTPIRRKVKFAPKAPPIRKSKSKSTTTKTEVEEVDEEQSGEANALLRRFNESLARRGPKAQKQSSVQVAFGPGDSSSQWLRTFGVSKSEDSDKSGSASKVFAKEQSDVYMMDSSDDEYKEPWDYHHSHYPTTLPLRKPYSGDPERLDAEEFGEDATSKEYDEKTVNSAAELLEDIEQGKMILFQLPPLPLLEKSVSRKGKEKVGESTASEGNMKIGLQDLPGGYMGKMLIYKSGAIKLKLGETLFDVSPGTNCVFAQDVVAMNTAEKHCCVVGELGRRAVVTPDIDSINLNPN</sequence>
<reference evidence="1 2" key="1">
    <citation type="journal article" date="2022" name="DNA Res.">
        <title>Chromosomal-level genome assembly of the orchid tree Bauhinia variegata (Leguminosae; Cercidoideae) supports the allotetraploid origin hypothesis of Bauhinia.</title>
        <authorList>
            <person name="Zhong Y."/>
            <person name="Chen Y."/>
            <person name="Zheng D."/>
            <person name="Pang J."/>
            <person name="Liu Y."/>
            <person name="Luo S."/>
            <person name="Meng S."/>
            <person name="Qian L."/>
            <person name="Wei D."/>
            <person name="Dai S."/>
            <person name="Zhou R."/>
        </authorList>
    </citation>
    <scope>NUCLEOTIDE SEQUENCE [LARGE SCALE GENOMIC DNA]</scope>
    <source>
        <strain evidence="1">BV-YZ2020</strain>
    </source>
</reference>
<organism evidence="1 2">
    <name type="scientific">Bauhinia variegata</name>
    <name type="common">Purple orchid tree</name>
    <name type="synonym">Phanera variegata</name>
    <dbReference type="NCBI Taxonomy" id="167791"/>
    <lineage>
        <taxon>Eukaryota</taxon>
        <taxon>Viridiplantae</taxon>
        <taxon>Streptophyta</taxon>
        <taxon>Embryophyta</taxon>
        <taxon>Tracheophyta</taxon>
        <taxon>Spermatophyta</taxon>
        <taxon>Magnoliopsida</taxon>
        <taxon>eudicotyledons</taxon>
        <taxon>Gunneridae</taxon>
        <taxon>Pentapetalae</taxon>
        <taxon>rosids</taxon>
        <taxon>fabids</taxon>
        <taxon>Fabales</taxon>
        <taxon>Fabaceae</taxon>
        <taxon>Cercidoideae</taxon>
        <taxon>Cercideae</taxon>
        <taxon>Bauhiniinae</taxon>
        <taxon>Bauhinia</taxon>
    </lineage>
</organism>
<name>A0ACB9N9H3_BAUVA</name>
<protein>
    <submittedName>
        <fullName evidence="1">Uncharacterized protein</fullName>
    </submittedName>
</protein>
<evidence type="ECO:0000313" key="1">
    <source>
        <dbReference type="EMBL" id="KAI4332673.1"/>
    </source>
</evidence>
<dbReference type="EMBL" id="CM039432">
    <property type="protein sequence ID" value="KAI4332673.1"/>
    <property type="molecule type" value="Genomic_DNA"/>
</dbReference>
<evidence type="ECO:0000313" key="2">
    <source>
        <dbReference type="Proteomes" id="UP000828941"/>
    </source>
</evidence>